<dbReference type="EMBL" id="JAVRRA010009141">
    <property type="protein sequence ID" value="KAK5251662.1"/>
    <property type="molecule type" value="Genomic_DNA"/>
</dbReference>
<sequence>MPAPPHLTALLHTPPFAADIRHFRDDLAAGRLLPAWRVEAERAGRMRAEGVFEAWRTGEMERVWGVGVRGGGARRAGEEEWKKDKKDDEKGQLDVGARARGTEGRIVGDGEASRDKKNGENGAARGAGEGLEKQESTGEVKFEEETAE</sequence>
<comment type="caution">
    <text evidence="3">The sequence shown here is derived from an EMBL/GenBank/DDBJ whole genome shotgun (WGS) entry which is preliminary data.</text>
</comment>
<proteinExistence type="predicted"/>
<feature type="compositionally biased region" description="Basic and acidic residues" evidence="1">
    <location>
        <begin position="75"/>
        <end position="92"/>
    </location>
</feature>
<feature type="domain" description="ASX DEUBAD" evidence="2">
    <location>
        <begin position="5"/>
        <end position="65"/>
    </location>
</feature>
<gene>
    <name evidence="3" type="ORF">LTR16_005635</name>
</gene>
<evidence type="ECO:0000256" key="1">
    <source>
        <dbReference type="SAM" id="MobiDB-lite"/>
    </source>
</evidence>
<feature type="non-terminal residue" evidence="3">
    <location>
        <position position="148"/>
    </location>
</feature>
<feature type="compositionally biased region" description="Basic and acidic residues" evidence="1">
    <location>
        <begin position="100"/>
        <end position="119"/>
    </location>
</feature>
<protein>
    <recommendedName>
        <fullName evidence="2">ASX DEUBAD domain-containing protein</fullName>
    </recommendedName>
</protein>
<dbReference type="Proteomes" id="UP001357485">
    <property type="component" value="Unassembled WGS sequence"/>
</dbReference>
<dbReference type="Pfam" id="PF13919">
    <property type="entry name" value="ASXH"/>
    <property type="match status" value="1"/>
</dbReference>
<keyword evidence="4" id="KW-1185">Reference proteome</keyword>
<organism evidence="3 4">
    <name type="scientific">Cryomyces antarcticus</name>
    <dbReference type="NCBI Taxonomy" id="329879"/>
    <lineage>
        <taxon>Eukaryota</taxon>
        <taxon>Fungi</taxon>
        <taxon>Dikarya</taxon>
        <taxon>Ascomycota</taxon>
        <taxon>Pezizomycotina</taxon>
        <taxon>Dothideomycetes</taxon>
        <taxon>Dothideomycetes incertae sedis</taxon>
        <taxon>Cryomyces</taxon>
    </lineage>
</organism>
<feature type="compositionally biased region" description="Basic and acidic residues" evidence="1">
    <location>
        <begin position="130"/>
        <end position="148"/>
    </location>
</feature>
<dbReference type="InterPro" id="IPR028020">
    <property type="entry name" value="ASX_DEUBAD_dom"/>
</dbReference>
<feature type="region of interest" description="Disordered" evidence="1">
    <location>
        <begin position="69"/>
        <end position="148"/>
    </location>
</feature>
<evidence type="ECO:0000313" key="4">
    <source>
        <dbReference type="Proteomes" id="UP001357485"/>
    </source>
</evidence>
<evidence type="ECO:0000259" key="2">
    <source>
        <dbReference type="Pfam" id="PF13919"/>
    </source>
</evidence>
<evidence type="ECO:0000313" key="3">
    <source>
        <dbReference type="EMBL" id="KAK5251662.1"/>
    </source>
</evidence>
<accession>A0ABR0LWM3</accession>
<reference evidence="3 4" key="1">
    <citation type="submission" date="2023-08" db="EMBL/GenBank/DDBJ databases">
        <title>Black Yeasts Isolated from many extreme environments.</title>
        <authorList>
            <person name="Coleine C."/>
            <person name="Stajich J.E."/>
            <person name="Selbmann L."/>
        </authorList>
    </citation>
    <scope>NUCLEOTIDE SEQUENCE [LARGE SCALE GENOMIC DNA]</scope>
    <source>
        <strain evidence="3 4">CCFEE 536</strain>
    </source>
</reference>
<name>A0ABR0LWM3_9PEZI</name>